<organism evidence="10">
    <name type="scientific">mine drainage metagenome</name>
    <dbReference type="NCBI Taxonomy" id="410659"/>
    <lineage>
        <taxon>unclassified sequences</taxon>
        <taxon>metagenomes</taxon>
        <taxon>ecological metagenomes</taxon>
    </lineage>
</organism>
<evidence type="ECO:0000256" key="5">
    <source>
        <dbReference type="ARBA" id="ARBA00023136"/>
    </source>
</evidence>
<evidence type="ECO:0000256" key="1">
    <source>
        <dbReference type="ARBA" id="ARBA00004651"/>
    </source>
</evidence>
<dbReference type="PANTHER" id="PTHR30572">
    <property type="entry name" value="MEMBRANE COMPONENT OF TRANSPORTER-RELATED"/>
    <property type="match status" value="1"/>
</dbReference>
<dbReference type="GO" id="GO:0022857">
    <property type="term" value="F:transmembrane transporter activity"/>
    <property type="evidence" value="ECO:0007669"/>
    <property type="project" value="TreeGrafter"/>
</dbReference>
<name>E6QP59_9ZZZZ</name>
<keyword evidence="3 7" id="KW-0812">Transmembrane</keyword>
<evidence type="ECO:0000259" key="9">
    <source>
        <dbReference type="Pfam" id="PF12704"/>
    </source>
</evidence>
<evidence type="ECO:0000256" key="3">
    <source>
        <dbReference type="ARBA" id="ARBA00022692"/>
    </source>
</evidence>
<dbReference type="Pfam" id="PF12704">
    <property type="entry name" value="MacB_PCD"/>
    <property type="match status" value="1"/>
</dbReference>
<evidence type="ECO:0000256" key="6">
    <source>
        <dbReference type="ARBA" id="ARBA00038076"/>
    </source>
</evidence>
<evidence type="ECO:0000313" key="10">
    <source>
        <dbReference type="EMBL" id="CBI09030.1"/>
    </source>
</evidence>
<accession>E6QP59</accession>
<dbReference type="AlphaFoldDB" id="E6QP59"/>
<comment type="similarity">
    <text evidence="6">Belongs to the ABC-4 integral membrane protein family.</text>
</comment>
<dbReference type="InterPro" id="IPR025857">
    <property type="entry name" value="MacB_PCD"/>
</dbReference>
<evidence type="ECO:0000256" key="7">
    <source>
        <dbReference type="SAM" id="Phobius"/>
    </source>
</evidence>
<evidence type="ECO:0000259" key="8">
    <source>
        <dbReference type="Pfam" id="PF02687"/>
    </source>
</evidence>
<dbReference type="Pfam" id="PF02687">
    <property type="entry name" value="FtsX"/>
    <property type="match status" value="1"/>
</dbReference>
<keyword evidence="2" id="KW-1003">Cell membrane</keyword>
<comment type="subcellular location">
    <subcellularLocation>
        <location evidence="1">Cell membrane</location>
        <topology evidence="1">Multi-pass membrane protein</topology>
    </subcellularLocation>
</comment>
<dbReference type="GO" id="GO:0005886">
    <property type="term" value="C:plasma membrane"/>
    <property type="evidence" value="ECO:0007669"/>
    <property type="project" value="UniProtKB-SubCell"/>
</dbReference>
<reference evidence="10" key="1">
    <citation type="submission" date="2009-10" db="EMBL/GenBank/DDBJ databases">
        <title>Diversity of trophic interactions inside an arsenic-rich microbial ecosystem.</title>
        <authorList>
            <person name="Bertin P.N."/>
            <person name="Heinrich-Salmeron A."/>
            <person name="Pelletier E."/>
            <person name="Goulhen-Chollet F."/>
            <person name="Arsene-Ploetze F."/>
            <person name="Gallien S."/>
            <person name="Calteau A."/>
            <person name="Vallenet D."/>
            <person name="Casiot C."/>
            <person name="Chane-Woon-Ming B."/>
            <person name="Giloteaux L."/>
            <person name="Barakat M."/>
            <person name="Bonnefoy V."/>
            <person name="Bruneel O."/>
            <person name="Chandler M."/>
            <person name="Cleiss J."/>
            <person name="Duran R."/>
            <person name="Elbaz-Poulichet F."/>
            <person name="Fonknechten N."/>
            <person name="Lauga B."/>
            <person name="Mornico D."/>
            <person name="Ortet P."/>
            <person name="Schaeffer C."/>
            <person name="Siguier P."/>
            <person name="Alexander Thil Smith A."/>
            <person name="Van Dorsselaer A."/>
            <person name="Weissenbach J."/>
            <person name="Medigue C."/>
            <person name="Le Paslier D."/>
        </authorList>
    </citation>
    <scope>NUCLEOTIDE SEQUENCE</scope>
</reference>
<evidence type="ECO:0000256" key="4">
    <source>
        <dbReference type="ARBA" id="ARBA00022989"/>
    </source>
</evidence>
<dbReference type="PANTHER" id="PTHR30572:SF4">
    <property type="entry name" value="ABC TRANSPORTER PERMEASE YTRF"/>
    <property type="match status" value="1"/>
</dbReference>
<gene>
    <name evidence="10" type="ORF">CARN6_2572</name>
</gene>
<feature type="domain" description="ABC3 transporter permease C-terminal" evidence="8">
    <location>
        <begin position="298"/>
        <end position="411"/>
    </location>
</feature>
<evidence type="ECO:0000256" key="2">
    <source>
        <dbReference type="ARBA" id="ARBA00022475"/>
    </source>
</evidence>
<feature type="domain" description="MacB-like periplasmic core" evidence="9">
    <location>
        <begin position="24"/>
        <end position="256"/>
    </location>
</feature>
<feature type="transmembrane region" description="Helical" evidence="7">
    <location>
        <begin position="291"/>
        <end position="318"/>
    </location>
</feature>
<keyword evidence="5 7" id="KW-0472">Membrane</keyword>
<dbReference type="EMBL" id="CABQ01000310">
    <property type="protein sequence ID" value="CBI09030.1"/>
    <property type="molecule type" value="Genomic_DNA"/>
</dbReference>
<proteinExistence type="inferred from homology"/>
<feature type="transmembrane region" description="Helical" evidence="7">
    <location>
        <begin position="381"/>
        <end position="401"/>
    </location>
</feature>
<keyword evidence="4 7" id="KW-1133">Transmembrane helix</keyword>
<dbReference type="InterPro" id="IPR003838">
    <property type="entry name" value="ABC3_permease_C"/>
</dbReference>
<sequence length="418" mass="45784">MAQGQTRESVRMALETLRANKLRSGLTILGIVIGVTSVIAISSIINGLNNRVSDFVSSLGNNVFWVFHMPVIGVQPTTEQLTRKKMTLEDAIAMRSLPHVVAADAAKQYTKSNFRVGDVSVKYQGQKASGAILQGSTAQIADTDDIPLVEGRWFSDDEDKRHARIVLLGYDTWQDLFHGESAVGKEVNVETSLYTVIGVAEKRKQPFGGGRNPQDNMVYFPLGTFNNIHPEQKDVWISAKYDDPKNKELVHEEIRELLRVRRKVRVDAEDNFEIFGPDSLARLWGQLSSGLFLFMLAVSSVGLMVGGVGVMNIMLVSVTERTREIGIRKALGATKRTILTQFTTEAITLCALGGVIGVLVGTVITYIVYFLPIGLPATISAVWVGVGLGVACTIGLVFGIYPAWKAANLDPIEALRYE</sequence>
<comment type="caution">
    <text evidence="10">The sequence shown here is derived from an EMBL/GenBank/DDBJ whole genome shotgun (WGS) entry which is preliminary data.</text>
</comment>
<feature type="transmembrane region" description="Helical" evidence="7">
    <location>
        <begin position="346"/>
        <end position="369"/>
    </location>
</feature>
<protein>
    <submittedName>
        <fullName evidence="10">ABC efflux pump, inner membrane subunit</fullName>
    </submittedName>
</protein>
<feature type="transmembrane region" description="Helical" evidence="7">
    <location>
        <begin position="26"/>
        <end position="48"/>
    </location>
</feature>
<dbReference type="InterPro" id="IPR050250">
    <property type="entry name" value="Macrolide_Exporter_MacB"/>
</dbReference>